<proteinExistence type="predicted"/>
<keyword evidence="3" id="KW-1185">Reference proteome</keyword>
<accession>A0A378QX12</accession>
<name>A0A378QX12_FAUOS</name>
<feature type="domain" description="Integrase catalytic" evidence="1">
    <location>
        <begin position="117"/>
        <end position="207"/>
    </location>
</feature>
<dbReference type="GO" id="GO:0015074">
    <property type="term" value="P:DNA integration"/>
    <property type="evidence" value="ECO:0007669"/>
    <property type="project" value="InterPro"/>
</dbReference>
<dbReference type="KEGG" id="mos:AXE82_10880"/>
<protein>
    <submittedName>
        <fullName evidence="2">Integrase core domain</fullName>
    </submittedName>
</protein>
<dbReference type="InterPro" id="IPR001584">
    <property type="entry name" value="Integrase_cat-core"/>
</dbReference>
<sequence>MKKHRLQHRISRMAKILEVSLSGYYDWLKRDISPRQQHHNRCELLVKSAHTATQGSYGHERLQHHITNQGHTISLYMVRQIKQENGIYCKRHKRFKVTTNSNHEKDVYDNLLEQQFNVTAPNTAWVSDITYLWTNEGWVYLAAVKDLYSKEIVGYALNKRMTANLVCEALNNAIKYKRPASGLIVHSDRGSQYCSHQYRQIIAKHGFLGSMVSIRPSHLPPF</sequence>
<dbReference type="InterPro" id="IPR048020">
    <property type="entry name" value="Transpos_IS3"/>
</dbReference>
<evidence type="ECO:0000313" key="3">
    <source>
        <dbReference type="Proteomes" id="UP000255230"/>
    </source>
</evidence>
<dbReference type="Pfam" id="PF13276">
    <property type="entry name" value="HTH_21"/>
    <property type="match status" value="1"/>
</dbReference>
<dbReference type="GO" id="GO:0003676">
    <property type="term" value="F:nucleic acid binding"/>
    <property type="evidence" value="ECO:0007669"/>
    <property type="project" value="InterPro"/>
</dbReference>
<dbReference type="InterPro" id="IPR050900">
    <property type="entry name" value="Transposase_IS3/IS150/IS904"/>
</dbReference>
<dbReference type="InterPro" id="IPR036397">
    <property type="entry name" value="RNaseH_sf"/>
</dbReference>
<dbReference type="SUPFAM" id="SSF53098">
    <property type="entry name" value="Ribonuclease H-like"/>
    <property type="match status" value="1"/>
</dbReference>
<dbReference type="Proteomes" id="UP000255230">
    <property type="component" value="Unassembled WGS sequence"/>
</dbReference>
<dbReference type="AlphaFoldDB" id="A0A378QX12"/>
<dbReference type="Gene3D" id="3.30.420.10">
    <property type="entry name" value="Ribonuclease H-like superfamily/Ribonuclease H"/>
    <property type="match status" value="1"/>
</dbReference>
<dbReference type="PROSITE" id="PS50994">
    <property type="entry name" value="INTEGRASE"/>
    <property type="match status" value="1"/>
</dbReference>
<evidence type="ECO:0000313" key="2">
    <source>
        <dbReference type="EMBL" id="STZ04814.1"/>
    </source>
</evidence>
<dbReference type="InterPro" id="IPR025948">
    <property type="entry name" value="HTH-like_dom"/>
</dbReference>
<organism evidence="2 3">
    <name type="scientific">Faucicola osloensis</name>
    <name type="common">Moraxella osloensis</name>
    <dbReference type="NCBI Taxonomy" id="34062"/>
    <lineage>
        <taxon>Bacteria</taxon>
        <taxon>Pseudomonadati</taxon>
        <taxon>Pseudomonadota</taxon>
        <taxon>Gammaproteobacteria</taxon>
        <taxon>Moraxellales</taxon>
        <taxon>Moraxellaceae</taxon>
        <taxon>Faucicola</taxon>
    </lineage>
</organism>
<dbReference type="NCBIfam" id="NF033516">
    <property type="entry name" value="transpos_IS3"/>
    <property type="match status" value="1"/>
</dbReference>
<dbReference type="Pfam" id="PF00665">
    <property type="entry name" value="rve"/>
    <property type="match status" value="1"/>
</dbReference>
<reference evidence="2 3" key="1">
    <citation type="submission" date="2018-06" db="EMBL/GenBank/DDBJ databases">
        <authorList>
            <consortium name="Pathogen Informatics"/>
            <person name="Doyle S."/>
        </authorList>
    </citation>
    <scope>NUCLEOTIDE SEQUENCE [LARGE SCALE GENOMIC DNA]</scope>
    <source>
        <strain evidence="2 3">NCTC10465</strain>
    </source>
</reference>
<dbReference type="EMBL" id="UGPY01000002">
    <property type="protein sequence ID" value="STZ04814.1"/>
    <property type="molecule type" value="Genomic_DNA"/>
</dbReference>
<dbReference type="InterPro" id="IPR012337">
    <property type="entry name" value="RNaseH-like_sf"/>
</dbReference>
<dbReference type="PANTHER" id="PTHR46889">
    <property type="entry name" value="TRANSPOSASE INSF FOR INSERTION SEQUENCE IS3B-RELATED"/>
    <property type="match status" value="1"/>
</dbReference>
<evidence type="ECO:0000259" key="1">
    <source>
        <dbReference type="PROSITE" id="PS50994"/>
    </source>
</evidence>
<dbReference type="PANTHER" id="PTHR46889:SF4">
    <property type="entry name" value="TRANSPOSASE INSO FOR INSERTION SEQUENCE ELEMENT IS911B-RELATED"/>
    <property type="match status" value="1"/>
</dbReference>
<gene>
    <name evidence="2" type="ORF">NCTC10465_02268</name>
</gene>